<sequence length="394" mass="42547">MAADKDRIILLDALRGLGVLGILLCNAPGFAFPMELSDSVRTWPFGTGPETMSVWLVTQWLFQRKFVALFSMLFGISMFLVGGEKGAEGRGGLLYRRLGWLAVFGIVHGFAIWWGDVLLSYALAGLAVTQARSWPARKLLATGIGLWVVFSLVTGAALVLLTLVPSASTGPEAAAEAARAATAIAAYRGGFLQSLAANVADRLEMLPYEVLVFLQTAGLMMVGLGAYKTGVFTGAASMRTYGVLIAIGLGALALVGWPYFAFVLGGMGERDLRLAEGLQIATAPLTTLAYVGLMALAARSAGFWRKIPAVLAPVGQMAFTNYIAQSLVMTAIFYGGRGLGLYARLDRPALALIVVALWIVQVLWSRWWLARFSMGPLEWVWRRLYRGATRLRRA</sequence>
<proteinExistence type="predicted"/>
<feature type="transmembrane region" description="Helical" evidence="1">
    <location>
        <begin position="310"/>
        <end position="336"/>
    </location>
</feature>
<dbReference type="AlphaFoldDB" id="A0A6G4R1J3"/>
<feature type="transmembrane region" description="Helical" evidence="1">
    <location>
        <begin position="241"/>
        <end position="260"/>
    </location>
</feature>
<comment type="caution">
    <text evidence="3">The sequence shown here is derived from an EMBL/GenBank/DDBJ whole genome shotgun (WGS) entry which is preliminary data.</text>
</comment>
<feature type="transmembrane region" description="Helical" evidence="1">
    <location>
        <begin position="139"/>
        <end position="164"/>
    </location>
</feature>
<protein>
    <submittedName>
        <fullName evidence="3">DUF418 domain-containing protein</fullName>
    </submittedName>
</protein>
<feature type="transmembrane region" description="Helical" evidence="1">
    <location>
        <begin position="103"/>
        <end position="127"/>
    </location>
</feature>
<feature type="transmembrane region" description="Helical" evidence="1">
    <location>
        <begin position="280"/>
        <end position="298"/>
    </location>
</feature>
<dbReference type="EMBL" id="JAAKGT010000010">
    <property type="protein sequence ID" value="NGM51651.1"/>
    <property type="molecule type" value="Genomic_DNA"/>
</dbReference>
<keyword evidence="1" id="KW-0472">Membrane</keyword>
<keyword evidence="1" id="KW-1133">Transmembrane helix</keyword>
<evidence type="ECO:0000256" key="1">
    <source>
        <dbReference type="SAM" id="Phobius"/>
    </source>
</evidence>
<evidence type="ECO:0000313" key="3">
    <source>
        <dbReference type="EMBL" id="NGM51651.1"/>
    </source>
</evidence>
<feature type="transmembrane region" description="Helical" evidence="1">
    <location>
        <begin position="348"/>
        <end position="369"/>
    </location>
</feature>
<keyword evidence="1" id="KW-0812">Transmembrane</keyword>
<reference evidence="3" key="1">
    <citation type="submission" date="2020-02" db="EMBL/GenBank/DDBJ databases">
        <authorList>
            <person name="Gao J."/>
            <person name="Sun J."/>
        </authorList>
    </citation>
    <scope>NUCLEOTIDE SEQUENCE</scope>
    <source>
        <strain evidence="3">602-2</strain>
    </source>
</reference>
<dbReference type="InterPro" id="IPR007349">
    <property type="entry name" value="DUF418"/>
</dbReference>
<evidence type="ECO:0000259" key="2">
    <source>
        <dbReference type="Pfam" id="PF04235"/>
    </source>
</evidence>
<dbReference type="PANTHER" id="PTHR30590:SF2">
    <property type="entry name" value="INNER MEMBRANE PROTEIN"/>
    <property type="match status" value="1"/>
</dbReference>
<dbReference type="RefSeq" id="WP_165261335.1">
    <property type="nucleotide sequence ID" value="NZ_JAAKGT010000010.1"/>
</dbReference>
<gene>
    <name evidence="3" type="ORF">G5B46_18725</name>
</gene>
<feature type="transmembrane region" description="Helical" evidence="1">
    <location>
        <begin position="66"/>
        <end position="83"/>
    </location>
</feature>
<organism evidence="3">
    <name type="scientific">Caulobacter sp. 602-2</name>
    <dbReference type="NCBI Taxonomy" id="2710887"/>
    <lineage>
        <taxon>Bacteria</taxon>
        <taxon>Pseudomonadati</taxon>
        <taxon>Pseudomonadota</taxon>
        <taxon>Alphaproteobacteria</taxon>
        <taxon>Caulobacterales</taxon>
        <taxon>Caulobacteraceae</taxon>
        <taxon>Caulobacter</taxon>
    </lineage>
</organism>
<dbReference type="InterPro" id="IPR052529">
    <property type="entry name" value="Bact_Transport_Assoc"/>
</dbReference>
<feature type="domain" description="DUF418" evidence="2">
    <location>
        <begin position="226"/>
        <end position="386"/>
    </location>
</feature>
<name>A0A6G4R1J3_9CAUL</name>
<feature type="transmembrane region" description="Helical" evidence="1">
    <location>
        <begin position="210"/>
        <end position="229"/>
    </location>
</feature>
<accession>A0A6G4R1J3</accession>
<dbReference type="PANTHER" id="PTHR30590">
    <property type="entry name" value="INNER MEMBRANE PROTEIN"/>
    <property type="match status" value="1"/>
</dbReference>
<dbReference type="Pfam" id="PF04235">
    <property type="entry name" value="DUF418"/>
    <property type="match status" value="1"/>
</dbReference>